<accession>A0A6A6JJS8</accession>
<evidence type="ECO:0000313" key="2">
    <source>
        <dbReference type="Proteomes" id="UP000800097"/>
    </source>
</evidence>
<sequence>MHGGHLHYPYSVGAPLGYSARRHVGFLEMPLEPARRLAKAIEVLRTSLNYEFQNQRLGSSEYSKEGCGKLVEGFAVKDVVSNTDIVNVYVSCLGEYAISHDEIWTLIHDEENIDGAPYGKTFHDRMYNLTLGKTCHCYKHMGRCLRPNGPSGRCSADDGHSLFNFLEGAMRLLTLVDLEHLEYATPDANDLTQSFEVFSKSTLGRVYHGQAVRNAVARLPRGDDPTKPWETLTWDFLLQGIAWLLGGRPSGIITTWGNSIGTARVFINGVAIVGSFCFNMTMLPRDARIHLSFGKTFYAGSQMSRLE</sequence>
<name>A0A6A6JJS8_WESOR</name>
<dbReference type="OrthoDB" id="10332900at2759"/>
<proteinExistence type="predicted"/>
<reference evidence="1" key="1">
    <citation type="journal article" date="2020" name="Stud. Mycol.">
        <title>101 Dothideomycetes genomes: a test case for predicting lifestyles and emergence of pathogens.</title>
        <authorList>
            <person name="Haridas S."/>
            <person name="Albert R."/>
            <person name="Binder M."/>
            <person name="Bloem J."/>
            <person name="Labutti K."/>
            <person name="Salamov A."/>
            <person name="Andreopoulos B."/>
            <person name="Baker S."/>
            <person name="Barry K."/>
            <person name="Bills G."/>
            <person name="Bluhm B."/>
            <person name="Cannon C."/>
            <person name="Castanera R."/>
            <person name="Culley D."/>
            <person name="Daum C."/>
            <person name="Ezra D."/>
            <person name="Gonzalez J."/>
            <person name="Henrissat B."/>
            <person name="Kuo A."/>
            <person name="Liang C."/>
            <person name="Lipzen A."/>
            <person name="Lutzoni F."/>
            <person name="Magnuson J."/>
            <person name="Mondo S."/>
            <person name="Nolan M."/>
            <person name="Ohm R."/>
            <person name="Pangilinan J."/>
            <person name="Park H.-J."/>
            <person name="Ramirez L."/>
            <person name="Alfaro M."/>
            <person name="Sun H."/>
            <person name="Tritt A."/>
            <person name="Yoshinaga Y."/>
            <person name="Zwiers L.-H."/>
            <person name="Turgeon B."/>
            <person name="Goodwin S."/>
            <person name="Spatafora J."/>
            <person name="Crous P."/>
            <person name="Grigoriev I."/>
        </authorList>
    </citation>
    <scope>NUCLEOTIDE SEQUENCE</scope>
    <source>
        <strain evidence="1">CBS 379.55</strain>
    </source>
</reference>
<gene>
    <name evidence="1" type="ORF">EI97DRAFT_442212</name>
</gene>
<dbReference type="EMBL" id="ML986492">
    <property type="protein sequence ID" value="KAF2276851.1"/>
    <property type="molecule type" value="Genomic_DNA"/>
</dbReference>
<evidence type="ECO:0000313" key="1">
    <source>
        <dbReference type="EMBL" id="KAF2276851.1"/>
    </source>
</evidence>
<keyword evidence="2" id="KW-1185">Reference proteome</keyword>
<dbReference type="AlphaFoldDB" id="A0A6A6JJS8"/>
<dbReference type="Proteomes" id="UP000800097">
    <property type="component" value="Unassembled WGS sequence"/>
</dbReference>
<dbReference type="GeneID" id="54552924"/>
<dbReference type="RefSeq" id="XP_033654390.1">
    <property type="nucleotide sequence ID" value="XM_033799749.1"/>
</dbReference>
<organism evidence="1 2">
    <name type="scientific">Westerdykella ornata</name>
    <dbReference type="NCBI Taxonomy" id="318751"/>
    <lineage>
        <taxon>Eukaryota</taxon>
        <taxon>Fungi</taxon>
        <taxon>Dikarya</taxon>
        <taxon>Ascomycota</taxon>
        <taxon>Pezizomycotina</taxon>
        <taxon>Dothideomycetes</taxon>
        <taxon>Pleosporomycetidae</taxon>
        <taxon>Pleosporales</taxon>
        <taxon>Sporormiaceae</taxon>
        <taxon>Westerdykella</taxon>
    </lineage>
</organism>
<protein>
    <submittedName>
        <fullName evidence="1">Uncharacterized protein</fullName>
    </submittedName>
</protein>